<proteinExistence type="predicted"/>
<comment type="caution">
    <text evidence="2">The sequence shown here is derived from an EMBL/GenBank/DDBJ whole genome shotgun (WGS) entry which is preliminary data.</text>
</comment>
<feature type="region of interest" description="Disordered" evidence="1">
    <location>
        <begin position="243"/>
        <end position="284"/>
    </location>
</feature>
<gene>
    <name evidence="2" type="ORF">D915_005519</name>
</gene>
<evidence type="ECO:0000313" key="3">
    <source>
        <dbReference type="Proteomes" id="UP000230066"/>
    </source>
</evidence>
<dbReference type="PANTHER" id="PTHR31854:SF2">
    <property type="entry name" value="TUBULIN POLYGLUTAMYLASE COMPLEX SUBUNIT 2"/>
    <property type="match status" value="1"/>
</dbReference>
<dbReference type="SUPFAM" id="SSF160631">
    <property type="entry name" value="SMI1/KNR4-like"/>
    <property type="match status" value="1"/>
</dbReference>
<evidence type="ECO:0008006" key="4">
    <source>
        <dbReference type="Google" id="ProtNLM"/>
    </source>
</evidence>
<organism evidence="2 3">
    <name type="scientific">Fasciola hepatica</name>
    <name type="common">Liver fluke</name>
    <dbReference type="NCBI Taxonomy" id="6192"/>
    <lineage>
        <taxon>Eukaryota</taxon>
        <taxon>Metazoa</taxon>
        <taxon>Spiralia</taxon>
        <taxon>Lophotrochozoa</taxon>
        <taxon>Platyhelminthes</taxon>
        <taxon>Trematoda</taxon>
        <taxon>Digenea</taxon>
        <taxon>Plagiorchiida</taxon>
        <taxon>Echinostomata</taxon>
        <taxon>Echinostomatoidea</taxon>
        <taxon>Fasciolidae</taxon>
        <taxon>Fasciola</taxon>
    </lineage>
</organism>
<evidence type="ECO:0000256" key="1">
    <source>
        <dbReference type="SAM" id="MobiDB-lite"/>
    </source>
</evidence>
<evidence type="ECO:0000313" key="2">
    <source>
        <dbReference type="EMBL" id="THD23788.1"/>
    </source>
</evidence>
<reference evidence="2" key="1">
    <citation type="submission" date="2019-03" db="EMBL/GenBank/DDBJ databases">
        <title>Improved annotation for the trematode Fasciola hepatica.</title>
        <authorList>
            <person name="Choi Y.-J."/>
            <person name="Martin J."/>
            <person name="Mitreva M."/>
        </authorList>
    </citation>
    <scope>NUCLEOTIDE SEQUENCE [LARGE SCALE GENOMIC DNA]</scope>
</reference>
<sequence>MVVAFLNELRNFLNFKEAICDVNFEAKKPVAEYECHDWENRNALVLPADMKEFYQTTNGFHFSWNNVCGEGKAVVGQIVINSLDCLIETEYVCSRGDGDLNACESAGIMDDLLEPFLLELKQHAGPIRRMFIIERCLGNGYVVLGFQDSGSAIYFIDRDGCIYHLCETLTQYIRLAVAHLGLIDWHVWYTPTAPSNQSMQYTALFVPERIPLANRGMRLGNETDFGAYPLTTINTKKLLSLEENAHDRSNRNAPPGLVNKRGRSTESANHRSGEMNAYVSRKNR</sequence>
<dbReference type="Proteomes" id="UP000230066">
    <property type="component" value="Unassembled WGS sequence"/>
</dbReference>
<dbReference type="Gene3D" id="3.40.1580.10">
    <property type="entry name" value="SMI1/KNR4-like"/>
    <property type="match status" value="1"/>
</dbReference>
<dbReference type="InterPro" id="IPR039231">
    <property type="entry name" value="TPGS2"/>
</dbReference>
<dbReference type="InterPro" id="IPR037883">
    <property type="entry name" value="Knr4/Smi1-like_sf"/>
</dbReference>
<accession>A0A4E0RS36</accession>
<keyword evidence="3" id="KW-1185">Reference proteome</keyword>
<protein>
    <recommendedName>
        <fullName evidence="4">Knr4/Smi1-like domain-containing protein</fullName>
    </recommendedName>
</protein>
<dbReference type="AlphaFoldDB" id="A0A4E0RS36"/>
<name>A0A4E0RS36_FASHE</name>
<dbReference type="EMBL" id="JXXN02001946">
    <property type="protein sequence ID" value="THD23788.1"/>
    <property type="molecule type" value="Genomic_DNA"/>
</dbReference>
<dbReference type="PANTHER" id="PTHR31854">
    <property type="entry name" value="TUBULIN POLYGLUTAMYLASE COMPLEX SUBUNIT 2"/>
    <property type="match status" value="1"/>
</dbReference>